<keyword evidence="2" id="KW-1185">Reference proteome</keyword>
<dbReference type="Proteomes" id="UP000494165">
    <property type="component" value="Unassembled WGS sequence"/>
</dbReference>
<evidence type="ECO:0000313" key="1">
    <source>
        <dbReference type="EMBL" id="CAB3364131.1"/>
    </source>
</evidence>
<reference evidence="1 2" key="1">
    <citation type="submission" date="2020-04" db="EMBL/GenBank/DDBJ databases">
        <authorList>
            <person name="Alioto T."/>
            <person name="Alioto T."/>
            <person name="Gomez Garrido J."/>
        </authorList>
    </citation>
    <scope>NUCLEOTIDE SEQUENCE [LARGE SCALE GENOMIC DNA]</scope>
</reference>
<proteinExistence type="predicted"/>
<sequence length="141" mass="15450">MHVQLKSRPIFNAIRGILVCSYFKWAWCCSSPAVCSSNKRQSKREKRAALGSGLVLAGGALEADARGPVLMLLPPPPPLLPAVHRLFSAGHGSLRPPRHQQPPPPVWQKCEQNEKKNYLALDNGCSSSLGLVLYLQNNTRS</sequence>
<comment type="caution">
    <text evidence="1">The sequence shown here is derived from an EMBL/GenBank/DDBJ whole genome shotgun (WGS) entry which is preliminary data.</text>
</comment>
<dbReference type="AlphaFoldDB" id="A0A8S1C7J8"/>
<gene>
    <name evidence="1" type="ORF">CLODIP_2_CD06938</name>
</gene>
<protein>
    <submittedName>
        <fullName evidence="1">Uncharacterized protein</fullName>
    </submittedName>
</protein>
<evidence type="ECO:0000313" key="2">
    <source>
        <dbReference type="Proteomes" id="UP000494165"/>
    </source>
</evidence>
<accession>A0A8S1C7J8</accession>
<dbReference type="EMBL" id="CADEPI010000014">
    <property type="protein sequence ID" value="CAB3364131.1"/>
    <property type="molecule type" value="Genomic_DNA"/>
</dbReference>
<name>A0A8S1C7J8_9INSE</name>
<organism evidence="1 2">
    <name type="scientific">Cloeon dipterum</name>
    <dbReference type="NCBI Taxonomy" id="197152"/>
    <lineage>
        <taxon>Eukaryota</taxon>
        <taxon>Metazoa</taxon>
        <taxon>Ecdysozoa</taxon>
        <taxon>Arthropoda</taxon>
        <taxon>Hexapoda</taxon>
        <taxon>Insecta</taxon>
        <taxon>Pterygota</taxon>
        <taxon>Palaeoptera</taxon>
        <taxon>Ephemeroptera</taxon>
        <taxon>Pisciforma</taxon>
        <taxon>Baetidae</taxon>
        <taxon>Cloeon</taxon>
    </lineage>
</organism>